<accession>A0A0F9HNK0</accession>
<evidence type="ECO:0000313" key="1">
    <source>
        <dbReference type="EMBL" id="KKM16881.1"/>
    </source>
</evidence>
<name>A0A0F9HNK0_9ZZZZ</name>
<comment type="caution">
    <text evidence="1">The sequence shown here is derived from an EMBL/GenBank/DDBJ whole genome shotgun (WGS) entry which is preliminary data.</text>
</comment>
<reference evidence="1" key="1">
    <citation type="journal article" date="2015" name="Nature">
        <title>Complex archaea that bridge the gap between prokaryotes and eukaryotes.</title>
        <authorList>
            <person name="Spang A."/>
            <person name="Saw J.H."/>
            <person name="Jorgensen S.L."/>
            <person name="Zaremba-Niedzwiedzka K."/>
            <person name="Martijn J."/>
            <person name="Lind A.E."/>
            <person name="van Eijk R."/>
            <person name="Schleper C."/>
            <person name="Guy L."/>
            <person name="Ettema T.J."/>
        </authorList>
    </citation>
    <scope>NUCLEOTIDE SEQUENCE</scope>
</reference>
<gene>
    <name evidence="1" type="ORF">LCGC14_1681350</name>
</gene>
<dbReference type="AlphaFoldDB" id="A0A0F9HNK0"/>
<protein>
    <recommendedName>
        <fullName evidence="2">C1q domain-containing protein</fullName>
    </recommendedName>
</protein>
<evidence type="ECO:0008006" key="2">
    <source>
        <dbReference type="Google" id="ProtNLM"/>
    </source>
</evidence>
<proteinExistence type="predicted"/>
<dbReference type="EMBL" id="LAZR01014578">
    <property type="protein sequence ID" value="KKM16881.1"/>
    <property type="molecule type" value="Genomic_DNA"/>
</dbReference>
<organism evidence="1">
    <name type="scientific">marine sediment metagenome</name>
    <dbReference type="NCBI Taxonomy" id="412755"/>
    <lineage>
        <taxon>unclassified sequences</taxon>
        <taxon>metagenomes</taxon>
        <taxon>ecological metagenomes</taxon>
    </lineage>
</organism>
<sequence>MPLTPEEQAALEERFVALEERNAKLERLIRSGRAFTNNPLALATDLDDLGSVKTHLDFEEAPLTPVNPPAEVGRVSGVGRTGVSDTSLRYIDSSGVVSELTHTPTVRVTNGAQNMTNNTLVTMTFSTETWDTDDMHSTASNTSRLTAKTAGKYRYNAHVRFASHGTGRRALRVTFNGTTIVSQITVNDTPNDAVDMEITGVYAFTVGDYIELAGFQNAGVDIQTETTTGGSEFAMEWFAP</sequence>